<organism evidence="4 5">
    <name type="scientific">Polyangium spumosum</name>
    <dbReference type="NCBI Taxonomy" id="889282"/>
    <lineage>
        <taxon>Bacteria</taxon>
        <taxon>Pseudomonadati</taxon>
        <taxon>Myxococcota</taxon>
        <taxon>Polyangia</taxon>
        <taxon>Polyangiales</taxon>
        <taxon>Polyangiaceae</taxon>
        <taxon>Polyangium</taxon>
    </lineage>
</organism>
<feature type="transmembrane region" description="Helical" evidence="2">
    <location>
        <begin position="114"/>
        <end position="136"/>
    </location>
</feature>
<reference evidence="4 5" key="1">
    <citation type="submission" date="2019-10" db="EMBL/GenBank/DDBJ databases">
        <title>A soil myxobacterium in the family Polyangiaceae.</title>
        <authorList>
            <person name="Li Y."/>
            <person name="Wang J."/>
        </authorList>
    </citation>
    <scope>NUCLEOTIDE SEQUENCE [LARGE SCALE GENOMIC DNA]</scope>
    <source>
        <strain evidence="4 5">DSM 14734</strain>
    </source>
</reference>
<feature type="region of interest" description="Disordered" evidence="1">
    <location>
        <begin position="1"/>
        <end position="44"/>
    </location>
</feature>
<dbReference type="Pfam" id="PF00884">
    <property type="entry name" value="Sulfatase"/>
    <property type="match status" value="1"/>
</dbReference>
<evidence type="ECO:0000313" key="5">
    <source>
        <dbReference type="Proteomes" id="UP000440224"/>
    </source>
</evidence>
<dbReference type="Gene3D" id="3.40.720.10">
    <property type="entry name" value="Alkaline Phosphatase, subunit A"/>
    <property type="match status" value="1"/>
</dbReference>
<sequence length="674" mass="76166">MISAPRRAGTWPRARRRSTAGCRASRSERDVKSKRKLGPAGQRRKQIRRRRRVFGLLCLLAPALWVLVTDLVRRHDHLARLDRWHRLGYAGGLAESLVFWFVLLYVAARARGPFRGVVGALFVLLFSVALGVEGAFHRQWNTYLSLDGQIHSKSVLHSIYGYLPLTRPALLFEVLVAIAASIGMLVLARRFVRPRRIPRLVAPILVPAVLVLAVKTPVSYRVLMSSPPDLIYFHGLAAVVKENLDITNESPDLRVERRRPEPVPKLSSKPKRPRNVLLILQESQRADVSCVAYDPEGDCATPFSNEAAPNRMPLMEMHAHDSTTAISISNIWSGVRPTEPRAVLHSVPLLWEYAAAAGFDTAYWTSQNLIFGNARLYVQDIPVSHFAVATHLDTMADLDAGAHDAVLTERVIEEFGELEEPFFAVVHYSNVHYPYVYDEKHAPFQPATFKNAPELNDQFLNYYKNVVYLSDMAVGKLLRHVRGTEKGARTVVVYTSDHGESFREHWQMGHTSSLYEEEIRVPTWIDAPEGTLAPEEEASIRAAEYAYVYHLDLAPTFLDLLGVWDDPALVPFRRRMMGHPLTRPERTIEPVPLTNCTGVWECSFRNWGAMQGPLKVQAREWDAEYHCFDLRTDPDEEKNLGEAACGALPLYARSLYHVMPNVTPPGRPKVNWGK</sequence>
<evidence type="ECO:0000256" key="1">
    <source>
        <dbReference type="SAM" id="MobiDB-lite"/>
    </source>
</evidence>
<accession>A0A6N7PYV3</accession>
<keyword evidence="4" id="KW-0808">Transferase</keyword>
<evidence type="ECO:0000256" key="2">
    <source>
        <dbReference type="SAM" id="Phobius"/>
    </source>
</evidence>
<dbReference type="InterPro" id="IPR052701">
    <property type="entry name" value="GAG_Ulvan_Degrading_Sulfatases"/>
</dbReference>
<feature type="compositionally biased region" description="Basic residues" evidence="1">
    <location>
        <begin position="32"/>
        <end position="44"/>
    </location>
</feature>
<feature type="compositionally biased region" description="Low complexity" evidence="1">
    <location>
        <begin position="1"/>
        <end position="12"/>
    </location>
</feature>
<protein>
    <submittedName>
        <fullName evidence="4">Sulfatase-like hydrolase/transferase</fullName>
    </submittedName>
</protein>
<dbReference type="InterPro" id="IPR017850">
    <property type="entry name" value="Alkaline_phosphatase_core_sf"/>
</dbReference>
<feature type="transmembrane region" description="Helical" evidence="2">
    <location>
        <begin position="87"/>
        <end position="107"/>
    </location>
</feature>
<gene>
    <name evidence="4" type="ORF">GF068_35880</name>
</gene>
<dbReference type="AlphaFoldDB" id="A0A6N7PYV3"/>
<keyword evidence="4" id="KW-0378">Hydrolase</keyword>
<evidence type="ECO:0000259" key="3">
    <source>
        <dbReference type="Pfam" id="PF00884"/>
    </source>
</evidence>
<keyword evidence="5" id="KW-1185">Reference proteome</keyword>
<dbReference type="InterPro" id="IPR000917">
    <property type="entry name" value="Sulfatase_N"/>
</dbReference>
<proteinExistence type="predicted"/>
<feature type="transmembrane region" description="Helical" evidence="2">
    <location>
        <begin position="53"/>
        <end position="72"/>
    </location>
</feature>
<dbReference type="SUPFAM" id="SSF53649">
    <property type="entry name" value="Alkaline phosphatase-like"/>
    <property type="match status" value="1"/>
</dbReference>
<feature type="transmembrane region" description="Helical" evidence="2">
    <location>
        <begin position="200"/>
        <end position="220"/>
    </location>
</feature>
<dbReference type="GO" id="GO:0016740">
    <property type="term" value="F:transferase activity"/>
    <property type="evidence" value="ECO:0007669"/>
    <property type="project" value="UniProtKB-KW"/>
</dbReference>
<name>A0A6N7PYV3_9BACT</name>
<dbReference type="PANTHER" id="PTHR43751:SF3">
    <property type="entry name" value="SULFATASE N-TERMINAL DOMAIN-CONTAINING PROTEIN"/>
    <property type="match status" value="1"/>
</dbReference>
<comment type="caution">
    <text evidence="4">The sequence shown here is derived from an EMBL/GenBank/DDBJ whole genome shotgun (WGS) entry which is preliminary data.</text>
</comment>
<keyword evidence="2" id="KW-1133">Transmembrane helix</keyword>
<dbReference type="EMBL" id="WJIE01000016">
    <property type="protein sequence ID" value="MRG97268.1"/>
    <property type="molecule type" value="Genomic_DNA"/>
</dbReference>
<feature type="transmembrane region" description="Helical" evidence="2">
    <location>
        <begin position="169"/>
        <end position="188"/>
    </location>
</feature>
<evidence type="ECO:0000313" key="4">
    <source>
        <dbReference type="EMBL" id="MRG97268.1"/>
    </source>
</evidence>
<feature type="domain" description="Sulfatase N-terminal" evidence="3">
    <location>
        <begin position="274"/>
        <end position="563"/>
    </location>
</feature>
<feature type="region of interest" description="Disordered" evidence="1">
    <location>
        <begin position="251"/>
        <end position="270"/>
    </location>
</feature>
<dbReference type="PANTHER" id="PTHR43751">
    <property type="entry name" value="SULFATASE"/>
    <property type="match status" value="1"/>
</dbReference>
<dbReference type="GO" id="GO:0016787">
    <property type="term" value="F:hydrolase activity"/>
    <property type="evidence" value="ECO:0007669"/>
    <property type="project" value="UniProtKB-KW"/>
</dbReference>
<keyword evidence="2" id="KW-0812">Transmembrane</keyword>
<feature type="compositionally biased region" description="Basic and acidic residues" evidence="1">
    <location>
        <begin position="251"/>
        <end position="262"/>
    </location>
</feature>
<keyword evidence="2" id="KW-0472">Membrane</keyword>
<dbReference type="Proteomes" id="UP000440224">
    <property type="component" value="Unassembled WGS sequence"/>
</dbReference>